<protein>
    <submittedName>
        <fullName evidence="1">Uncharacterized nucleotidyltransferase</fullName>
    </submittedName>
</protein>
<dbReference type="InterPro" id="IPR039498">
    <property type="entry name" value="NTP_transf_5"/>
</dbReference>
<name>A0A1T5CJJ3_9SPHN</name>
<dbReference type="GO" id="GO:0016740">
    <property type="term" value="F:transferase activity"/>
    <property type="evidence" value="ECO:0007669"/>
    <property type="project" value="UniProtKB-KW"/>
</dbReference>
<dbReference type="AlphaFoldDB" id="A0A1T5CJJ3"/>
<proteinExistence type="predicted"/>
<evidence type="ECO:0000313" key="2">
    <source>
        <dbReference type="Proteomes" id="UP000189818"/>
    </source>
</evidence>
<sequence length="389" mass="42039">MASEPLPVGGLAPALDGAFDRPVTTEAVATGIDRRAEHVLLLSLLASALDGVARPLPPRGDRFDWDELIGMAARGRLLVQVQHGLLVSGIAAPPKVGAAVKAFRQRSLMINSVNLSTVQRVSGALDAASVGFVVLKGPLLLRALYDDYFARPSSDLDLLVDRHDYDRAAEVLRALGYAPADRCESRWWLHYLGEQHFVPPGRSLATVDLHHRVQQPGCPAPRELASYIGNGRRMALGSAEIPVLSTIHACLLAAIGFVKAAFHREHSLRYLADLAAQLLAMSDQERHVLDVVARAQGIRHLLAFAWDCAGALLPVALPPAPVRRPMRSLDPATLAAMSLSPEDPAIAWPKRRRLLWHLCDPIGPFGRIGTYASEAGFAAAAEISRLTSR</sequence>
<dbReference type="OrthoDB" id="8093269at2"/>
<dbReference type="Proteomes" id="UP000189818">
    <property type="component" value="Unassembled WGS sequence"/>
</dbReference>
<dbReference type="RefSeq" id="WP_079648017.1">
    <property type="nucleotide sequence ID" value="NZ_FUYM01000004.1"/>
</dbReference>
<dbReference type="STRING" id="439228.SAMN06295920_104100"/>
<evidence type="ECO:0000313" key="1">
    <source>
        <dbReference type="EMBL" id="SKB59619.1"/>
    </source>
</evidence>
<dbReference type="EMBL" id="FUYM01000004">
    <property type="protein sequence ID" value="SKB59619.1"/>
    <property type="molecule type" value="Genomic_DNA"/>
</dbReference>
<organism evidence="1 2">
    <name type="scientific">Rhizorhabdus histidinilytica</name>
    <dbReference type="NCBI Taxonomy" id="439228"/>
    <lineage>
        <taxon>Bacteria</taxon>
        <taxon>Pseudomonadati</taxon>
        <taxon>Pseudomonadota</taxon>
        <taxon>Alphaproteobacteria</taxon>
        <taxon>Sphingomonadales</taxon>
        <taxon>Sphingomonadaceae</taxon>
        <taxon>Rhizorhabdus</taxon>
    </lineage>
</organism>
<keyword evidence="2" id="KW-1185">Reference proteome</keyword>
<dbReference type="Gene3D" id="3.30.460.40">
    <property type="match status" value="1"/>
</dbReference>
<keyword evidence="1" id="KW-0808">Transferase</keyword>
<gene>
    <name evidence="1" type="ORF">SAMN06295920_104100</name>
</gene>
<accession>A0A1T5CJJ3</accession>
<dbReference type="Pfam" id="PF14907">
    <property type="entry name" value="NTP_transf_5"/>
    <property type="match status" value="1"/>
</dbReference>
<reference evidence="2" key="1">
    <citation type="submission" date="2017-02" db="EMBL/GenBank/DDBJ databases">
        <authorList>
            <person name="Varghese N."/>
            <person name="Submissions S."/>
        </authorList>
    </citation>
    <scope>NUCLEOTIDE SEQUENCE [LARGE SCALE GENOMIC DNA]</scope>
    <source>
        <strain evidence="2">UM2</strain>
    </source>
</reference>